<name>A0A179FGC5_METCM</name>
<keyword evidence="4" id="KW-1185">Reference proteome</keyword>
<dbReference type="Pfam" id="PF04190">
    <property type="entry name" value="GET4"/>
    <property type="match status" value="1"/>
</dbReference>
<gene>
    <name evidence="3" type="ORF">VFPPC_05727</name>
</gene>
<evidence type="ECO:0000256" key="2">
    <source>
        <dbReference type="SAM" id="MobiDB-lite"/>
    </source>
</evidence>
<dbReference type="GO" id="GO:0072380">
    <property type="term" value="C:TRC complex"/>
    <property type="evidence" value="ECO:0007669"/>
    <property type="project" value="TreeGrafter"/>
</dbReference>
<dbReference type="GO" id="GO:0045048">
    <property type="term" value="P:protein insertion into ER membrane"/>
    <property type="evidence" value="ECO:0007669"/>
    <property type="project" value="InterPro"/>
</dbReference>
<dbReference type="AlphaFoldDB" id="A0A179FGC5"/>
<evidence type="ECO:0000313" key="3">
    <source>
        <dbReference type="EMBL" id="OAQ64457.2"/>
    </source>
</evidence>
<dbReference type="STRING" id="1380566.A0A179FGC5"/>
<dbReference type="EMBL" id="LSBJ02000005">
    <property type="protein sequence ID" value="OAQ64457.2"/>
    <property type="molecule type" value="Genomic_DNA"/>
</dbReference>
<dbReference type="PANTHER" id="PTHR12875">
    <property type="entry name" value="GOLGI TO ER TRAFFIC PROTEIN 4 HOMOLOG"/>
    <property type="match status" value="1"/>
</dbReference>
<evidence type="ECO:0008006" key="5">
    <source>
        <dbReference type="Google" id="ProtNLM"/>
    </source>
</evidence>
<dbReference type="InterPro" id="IPR007317">
    <property type="entry name" value="GET4"/>
</dbReference>
<protein>
    <recommendedName>
        <fullName evidence="5">Protein family UPF0363</fullName>
    </recommendedName>
</protein>
<evidence type="ECO:0000313" key="4">
    <source>
        <dbReference type="Proteomes" id="UP000078397"/>
    </source>
</evidence>
<proteinExistence type="inferred from homology"/>
<dbReference type="OrthoDB" id="10252405at2759"/>
<feature type="region of interest" description="Disordered" evidence="2">
    <location>
        <begin position="401"/>
        <end position="429"/>
    </location>
</feature>
<sequence length="429" mass="46901">MFEDLPTNYTQPHGRGMTVIKGYRVAESVNVARNRACQLCGHSFRPTTPPTLPPASSPRSPFPQHPASVPLAIASSLIPSSQGYTTPLLAPPSRIDHLESRIMASKVDKIVARLQQKITDGDYYEAQQQTRVAASRYIKTKSWDSAIDILSNVAQSLLKAGQGGSGGDLCIMMVDVYKQAELTPDSASKGRLLTCLRLFGGEEPTRKKFITDIWSAKFGDYPAGDPEIHHVAGSLYAEEHDTYEAERHLVLGTKDSPEVLFKMEYTWYKEGDAHLAPHFAGRAVLPYLLVGNVRAANTCYRLFTSALSSDNPSLGVQDVSSSHSDIRIFPSLPLLNFLGLLLLAIQRAAPDVYKGLIAKYATQINETDAWAEPLEMIAEMYFGITKPRQSNPLMDLMSGLFAGGGGAPPQQPRRQGIRGPDTPMAEGLD</sequence>
<organism evidence="3 4">
    <name type="scientific">Pochonia chlamydosporia 170</name>
    <dbReference type="NCBI Taxonomy" id="1380566"/>
    <lineage>
        <taxon>Eukaryota</taxon>
        <taxon>Fungi</taxon>
        <taxon>Dikarya</taxon>
        <taxon>Ascomycota</taxon>
        <taxon>Pezizomycotina</taxon>
        <taxon>Sordariomycetes</taxon>
        <taxon>Hypocreomycetidae</taxon>
        <taxon>Hypocreales</taxon>
        <taxon>Clavicipitaceae</taxon>
        <taxon>Pochonia</taxon>
    </lineage>
</organism>
<evidence type="ECO:0000256" key="1">
    <source>
        <dbReference type="ARBA" id="ARBA00005351"/>
    </source>
</evidence>
<dbReference type="KEGG" id="pchm:VFPPC_05727"/>
<dbReference type="Gene3D" id="1.25.40.10">
    <property type="entry name" value="Tetratricopeptide repeat domain"/>
    <property type="match status" value="1"/>
</dbReference>
<dbReference type="PANTHER" id="PTHR12875:SF0">
    <property type="entry name" value="GOLGI TO ER TRAFFIC PROTEIN 4 HOMOLOG"/>
    <property type="match status" value="1"/>
</dbReference>
<dbReference type="GeneID" id="28848867"/>
<comment type="similarity">
    <text evidence="1">Belongs to the GET4 family.</text>
</comment>
<dbReference type="RefSeq" id="XP_022284280.1">
    <property type="nucleotide sequence ID" value="XM_022428477.1"/>
</dbReference>
<accession>A0A179FGC5</accession>
<comment type="caution">
    <text evidence="3">The sequence shown here is derived from an EMBL/GenBank/DDBJ whole genome shotgun (WGS) entry which is preliminary data.</text>
</comment>
<reference evidence="3 4" key="1">
    <citation type="journal article" date="2016" name="PLoS Pathog.">
        <title>Biosynthesis of antibiotic leucinostatins in bio-control fungus Purpureocillium lilacinum and their inhibition on phytophthora revealed by genome mining.</title>
        <authorList>
            <person name="Wang G."/>
            <person name="Liu Z."/>
            <person name="Lin R."/>
            <person name="Li E."/>
            <person name="Mao Z."/>
            <person name="Ling J."/>
            <person name="Yang Y."/>
            <person name="Yin W.B."/>
            <person name="Xie B."/>
        </authorList>
    </citation>
    <scope>NUCLEOTIDE SEQUENCE [LARGE SCALE GENOMIC DNA]</scope>
    <source>
        <strain evidence="3">170</strain>
    </source>
</reference>
<dbReference type="Proteomes" id="UP000078397">
    <property type="component" value="Unassembled WGS sequence"/>
</dbReference>
<dbReference type="InterPro" id="IPR011990">
    <property type="entry name" value="TPR-like_helical_dom_sf"/>
</dbReference>